<dbReference type="KEGG" id="bpg:Bathy07g03580"/>
<feature type="compositionally biased region" description="Acidic residues" evidence="2">
    <location>
        <begin position="652"/>
        <end position="662"/>
    </location>
</feature>
<evidence type="ECO:0000313" key="3">
    <source>
        <dbReference type="EMBL" id="CCO65942.1"/>
    </source>
</evidence>
<gene>
    <name evidence="3" type="ORF">Bathy07g03580</name>
</gene>
<feature type="compositionally biased region" description="Basic and acidic residues" evidence="2">
    <location>
        <begin position="752"/>
        <end position="761"/>
    </location>
</feature>
<accession>K8F1L8</accession>
<evidence type="ECO:0000256" key="2">
    <source>
        <dbReference type="SAM" id="MobiDB-lite"/>
    </source>
</evidence>
<feature type="region of interest" description="Disordered" evidence="2">
    <location>
        <begin position="512"/>
        <end position="580"/>
    </location>
</feature>
<evidence type="ECO:0000313" key="4">
    <source>
        <dbReference type="Proteomes" id="UP000198341"/>
    </source>
</evidence>
<organism evidence="3 4">
    <name type="scientific">Bathycoccus prasinos</name>
    <dbReference type="NCBI Taxonomy" id="41875"/>
    <lineage>
        <taxon>Eukaryota</taxon>
        <taxon>Viridiplantae</taxon>
        <taxon>Chlorophyta</taxon>
        <taxon>Mamiellophyceae</taxon>
        <taxon>Mamiellales</taxon>
        <taxon>Bathycoccaceae</taxon>
        <taxon>Bathycoccus</taxon>
    </lineage>
</organism>
<sequence>MAKNDAKKKKPMTIMSCADISSNFSKYVKTNDSKALLKGFRGLLLRERKEEEAENDENGRGKDAINDEEKFFSDAKRAMGLSDAIVKALEDLEEDEGNIEKNDKEGRRKEADNITLFIKQVTEAMTVHADSGFFAKKYNENADEEEKAAYREAFSGLLSSFANRFTSEIESDEAYDNYVTAFGDVQYVVVDLLEKMEEKEKEKWAPMLNVACDMAFDDRTCVENVRQCYRLLNKLIEKCKSNLKKLGDEVLLDRSSNSSSPEGSQLNASRLKKLARAFETCGDFECQKEITIISIHLLHSKKCDSFDPTTEHGMKTIKTLFPKRSEEILLLQETLVKLGDSCERFPLVVDFVRQSNALLGSRASVFSYECEKAKFGEFEVADNLVHFSKYMGLTLNVRLEKGKDDATTVDVIEQNIRVANFNSSTNTLTIGIFQKCEGMLERDVFDAKDDGWISLTFKPEDVPGVKNCVRVYAESGSCKAMEKLRDTLDASARKKTSRGVEVTYDLQEILTQPESTTDLMEPEPLPRNPTATKDLAADEEKNIAKKATTKAKESKKKALPTPSLPSPSSKPVRAAKAKANAKLAAQNAAYQSALKEKGNAEKIASPIEAKKTQQQKKKIGSLRDIFANDNDQKEEEEDDEEGNYGKNSFLDQTDESLDAGDEDAAKVPSFEEDEEGDALLEKKKKTKKKTNERTKDHNNNYDDTKTPKATIKVPKTAPLRKPEKSTVRFAPPTKETTSRGMKAALAPTTTKNKKESWREKMSNLTNTLHVDDDEENNIDAQLGKSGKSEKETLSYNKAKIGRRLKFSTGKKADEASTLKRKNRGDDDDDNNDDFAYRDDEEDEDDDGLLLFSSQNESDERVKKRAATATKVVGLKSSDEDFGMEEEEDDEDDDLPSAAAAENQFDAIKNAMETLRRTKTREAESKVQKLSKSLEMDFEKASSKLAREVSENVQTSKRFIDETAHQLEKEEQKILARLEDITKKFTRDFERERDLLLAVKSKGKSAYKNANAAVKAVVEEANDEWNALQTKMREKSAKFKRECKRIRRECAEQTDLKKMLLNMAEMI</sequence>
<feature type="compositionally biased region" description="Acidic residues" evidence="2">
    <location>
        <begin position="632"/>
        <end position="642"/>
    </location>
</feature>
<feature type="region of interest" description="Disordered" evidence="2">
    <location>
        <begin position="605"/>
        <end position="899"/>
    </location>
</feature>
<dbReference type="Proteomes" id="UP000198341">
    <property type="component" value="Chromosome 7"/>
</dbReference>
<reference evidence="3 4" key="1">
    <citation type="submission" date="2011-10" db="EMBL/GenBank/DDBJ databases">
        <authorList>
            <person name="Genoscope - CEA"/>
        </authorList>
    </citation>
    <scope>NUCLEOTIDE SEQUENCE [LARGE SCALE GENOMIC DNA]</scope>
    <source>
        <strain evidence="3 4">RCC 1105</strain>
    </source>
</reference>
<feature type="compositionally biased region" description="Acidic residues" evidence="2">
    <location>
        <begin position="825"/>
        <end position="847"/>
    </location>
</feature>
<feature type="compositionally biased region" description="Acidic residues" evidence="2">
    <location>
        <begin position="879"/>
        <end position="894"/>
    </location>
</feature>
<keyword evidence="1" id="KW-0175">Coiled coil</keyword>
<proteinExistence type="predicted"/>
<dbReference type="EMBL" id="FO082272">
    <property type="protein sequence ID" value="CCO65942.1"/>
    <property type="molecule type" value="Genomic_DNA"/>
</dbReference>
<dbReference type="AlphaFoldDB" id="K8F1L8"/>
<feature type="coiled-coil region" evidence="1">
    <location>
        <begin position="963"/>
        <end position="1037"/>
    </location>
</feature>
<feature type="compositionally biased region" description="Basic residues" evidence="2">
    <location>
        <begin position="547"/>
        <end position="558"/>
    </location>
</feature>
<feature type="region of interest" description="Disordered" evidence="2">
    <location>
        <begin position="47"/>
        <end position="67"/>
    </location>
</feature>
<keyword evidence="4" id="KW-1185">Reference proteome</keyword>
<dbReference type="RefSeq" id="XP_007511854.1">
    <property type="nucleotide sequence ID" value="XM_007511792.1"/>
</dbReference>
<feature type="compositionally biased region" description="Basic and acidic residues" evidence="2">
    <location>
        <begin position="689"/>
        <end position="706"/>
    </location>
</feature>
<protein>
    <submittedName>
        <fullName evidence="3">Uncharacterized protein</fullName>
    </submittedName>
</protein>
<evidence type="ECO:0000256" key="1">
    <source>
        <dbReference type="SAM" id="Coils"/>
    </source>
</evidence>
<name>K8F1L8_9CHLO</name>
<dbReference type="GeneID" id="19014847"/>